<proteinExistence type="predicted"/>
<dbReference type="InterPro" id="IPR011049">
    <property type="entry name" value="Serralysin-like_metalloprot_C"/>
</dbReference>
<dbReference type="PANTHER" id="PTHR42834">
    <property type="entry name" value="ENDONUCLEASE/EXONUCLEASE/PHOSPHATASE FAMILY PROTEIN (AFU_ORTHOLOGUE AFUA_3G09210)"/>
    <property type="match status" value="1"/>
</dbReference>
<feature type="region of interest" description="Disordered" evidence="1">
    <location>
        <begin position="830"/>
        <end position="857"/>
    </location>
</feature>
<evidence type="ECO:0000313" key="4">
    <source>
        <dbReference type="Proteomes" id="UP000186895"/>
    </source>
</evidence>
<dbReference type="STRING" id="49186.SAMN05421647_101251"/>
<reference evidence="3 4" key="1">
    <citation type="submission" date="2017-01" db="EMBL/GenBank/DDBJ databases">
        <authorList>
            <person name="Mah S.A."/>
            <person name="Swanson W.J."/>
            <person name="Moy G.W."/>
            <person name="Vacquier V.D."/>
        </authorList>
    </citation>
    <scope>NUCLEOTIDE SEQUENCE [LARGE SCALE GENOMIC DNA]</scope>
    <source>
        <strain evidence="3 4">DSM 7027</strain>
    </source>
</reference>
<dbReference type="GO" id="GO:0003824">
    <property type="term" value="F:catalytic activity"/>
    <property type="evidence" value="ECO:0007669"/>
    <property type="project" value="InterPro"/>
</dbReference>
<dbReference type="CDD" id="cd04486">
    <property type="entry name" value="YhcR_OBF_like"/>
    <property type="match status" value="1"/>
</dbReference>
<dbReference type="InterPro" id="IPR047971">
    <property type="entry name" value="ExeM-like"/>
</dbReference>
<dbReference type="Proteomes" id="UP000186895">
    <property type="component" value="Unassembled WGS sequence"/>
</dbReference>
<evidence type="ECO:0000256" key="1">
    <source>
        <dbReference type="SAM" id="MobiDB-lite"/>
    </source>
</evidence>
<dbReference type="InterPro" id="IPR005135">
    <property type="entry name" value="Endo/exonuclease/phosphatase"/>
</dbReference>
<accession>A0A1N6NE82</accession>
<evidence type="ECO:0000313" key="3">
    <source>
        <dbReference type="EMBL" id="SIP90317.1"/>
    </source>
</evidence>
<name>A0A1N6NE82_9GAMM</name>
<dbReference type="RefSeq" id="WP_076460200.1">
    <property type="nucleotide sequence ID" value="NZ_FTMN01000001.1"/>
</dbReference>
<gene>
    <name evidence="3" type="ORF">SAMN05421647_101251</name>
</gene>
<dbReference type="InterPro" id="IPR036691">
    <property type="entry name" value="Endo/exonu/phosph_ase_sf"/>
</dbReference>
<dbReference type="AlphaFoldDB" id="A0A1N6NE82"/>
<keyword evidence="4" id="KW-1185">Reference proteome</keyword>
<evidence type="ECO:0000259" key="2">
    <source>
        <dbReference type="Pfam" id="PF03372"/>
    </source>
</evidence>
<dbReference type="EMBL" id="FTMN01000001">
    <property type="protein sequence ID" value="SIP90317.1"/>
    <property type="molecule type" value="Genomic_DNA"/>
</dbReference>
<dbReference type="NCBIfam" id="NF033681">
    <property type="entry name" value="ExeM_NucH_DNase"/>
    <property type="match status" value="1"/>
</dbReference>
<protein>
    <recommendedName>
        <fullName evidence="2">Endonuclease/exonuclease/phosphatase domain-containing protein</fullName>
    </recommendedName>
</protein>
<dbReference type="SUPFAM" id="SSF56219">
    <property type="entry name" value="DNase I-like"/>
    <property type="match status" value="1"/>
</dbReference>
<dbReference type="Gene3D" id="3.60.10.10">
    <property type="entry name" value="Endonuclease/exonuclease/phosphatase"/>
    <property type="match status" value="1"/>
</dbReference>
<dbReference type="PANTHER" id="PTHR42834:SF1">
    <property type="entry name" value="ENDONUCLEASE_EXONUCLEASE_PHOSPHATASE FAMILY PROTEIN (AFU_ORTHOLOGUE AFUA_3G09210)"/>
    <property type="match status" value="1"/>
</dbReference>
<dbReference type="Pfam" id="PF03372">
    <property type="entry name" value="Exo_endo_phos"/>
    <property type="match status" value="1"/>
</dbReference>
<dbReference type="eggNOG" id="COG2374">
    <property type="taxonomic scope" value="Bacteria"/>
</dbReference>
<feature type="domain" description="Endonuclease/exonuclease/phosphatase" evidence="2">
    <location>
        <begin position="678"/>
        <end position="1001"/>
    </location>
</feature>
<dbReference type="SUPFAM" id="SSF51120">
    <property type="entry name" value="beta-Roll"/>
    <property type="match status" value="1"/>
</dbReference>
<dbReference type="CDD" id="cd10283">
    <property type="entry name" value="MnuA_DNase1-like"/>
    <property type="match status" value="1"/>
</dbReference>
<organism evidence="3 4">
    <name type="scientific">Marinobacterium stanieri</name>
    <dbReference type="NCBI Taxonomy" id="49186"/>
    <lineage>
        <taxon>Bacteria</taxon>
        <taxon>Pseudomonadati</taxon>
        <taxon>Pseudomonadota</taxon>
        <taxon>Gammaproteobacteria</taxon>
        <taxon>Oceanospirillales</taxon>
        <taxon>Oceanospirillaceae</taxon>
        <taxon>Marinobacterium</taxon>
    </lineage>
</organism>
<sequence length="1133" mass="121234">MIRINEFQPNPQGTDPQMAVFELQGEPGTLFTGWITSIEGDNSSATIDSAYQISGTFDEHGLLTVEVPDLENPSFTVVLSSEFNGALGNTFSLLNTGAFFGRVHDALGVPDASADASYLFGAALGGADFAYTGDEPRLVFRDSLSGDWYAINDPDNGQVIDINGNVVAPDEFGSDPASGTDTFGSANPSRSAPAANHFVESFEQAPGTTYFLFSDIDDGSFDFFGRFASPDNTNSARDDFQSGFDGGYAIFGQDHDGEGGASTQVVSIPGIDISGYVDLAMAVRVGALSSEPTFQNYEAGDGIRIFASVDSGARVLVAEFAPPVSGSGDLRLDTDGDGIGDGEVLTTALSRFVIDLPNGGSLLDLEIEMTSDASYEPLVIDKVEVGEMLELAPEPEGPEAVFIHQIQGSGTDVAISGEVQVQGVVTGVYDESDELKGFFVQEEDAHTDNDSATSEGIFVYLGSNSVDGLAEGQIVTVTGVAEDYFGMSQINVTDGGSVTIDDATDNLNLVSSTLLELPAPGRTDAAATFEAVEGMLVNFTDTLVVSEYYELARTGQIVLQDEERSYQYTQLHEPNAEGYAAYQDDVAASRIVIDDLNNLQNSDEIYYPGAEGFSVDNFIRGGDQVEDLTGILHWSWAGYQGSDAWVVRPTEAAPVEFTESNPRTDVPEEVGGRLKVASFNVLNLFATIDDGAATTQTGMEPRGADSEAELQRQLDKIVAALSKMDADVIGLIEIENDNDETLALLVDELNAALGTDVYDYVPTGVIGSDAIKVGFIYDSSSVRIANDGEAVAVLDTPEFMAPLGTGDKNRPAVAVTFEELATGSHFTAVNNHLKSKGSPVAGEDDPGIEDGQGNGSETRKMAADVLADWLATNPTGAPDDDVLILGDLNAYAKEEPLQELREGADDQAGTEDDFIDLAAEMIGDDAYSYVFDGQLGTLDYALANQALLPQVTGVTQWHINADEVSLLDYNDDIQDPTERGYEAKPSGNELYADDPYRSSDHDPVIVGLDLAPEWNLIRGEDGRNDRIKGTDGSDLIMSLGGRVDRLWGLEGEDYFAVGHEMHNGVRETDMIMDFEGGKDSLILMEGAEIRSMHGSERSMVIFLEGDRDMIHLLGTNLSAENLNIRYEPADLFL</sequence>